<keyword evidence="2" id="KW-1185">Reference proteome</keyword>
<comment type="caution">
    <text evidence="1">The sequence shown here is derived from an EMBL/GenBank/DDBJ whole genome shotgun (WGS) entry which is preliminary data.</text>
</comment>
<proteinExistence type="predicted"/>
<accession>A0A5N6PBJ3</accession>
<sequence length="99" mass="11370">MRTSATLCYWCGLPEVKAYEMVLILEDFRYAIRFQVVARYIGIMCDAKVVSLYVVVVSNRIAVRQNCVRGLLGRGGWLWRQRQLVETGILNEKSNTVIV</sequence>
<dbReference type="Proteomes" id="UP000326396">
    <property type="component" value="Linkage Group LG13"/>
</dbReference>
<name>A0A5N6PBJ3_9ASTR</name>
<organism evidence="1 2">
    <name type="scientific">Mikania micrantha</name>
    <name type="common">bitter vine</name>
    <dbReference type="NCBI Taxonomy" id="192012"/>
    <lineage>
        <taxon>Eukaryota</taxon>
        <taxon>Viridiplantae</taxon>
        <taxon>Streptophyta</taxon>
        <taxon>Embryophyta</taxon>
        <taxon>Tracheophyta</taxon>
        <taxon>Spermatophyta</taxon>
        <taxon>Magnoliopsida</taxon>
        <taxon>eudicotyledons</taxon>
        <taxon>Gunneridae</taxon>
        <taxon>Pentapetalae</taxon>
        <taxon>asterids</taxon>
        <taxon>campanulids</taxon>
        <taxon>Asterales</taxon>
        <taxon>Asteraceae</taxon>
        <taxon>Asteroideae</taxon>
        <taxon>Heliantheae alliance</taxon>
        <taxon>Eupatorieae</taxon>
        <taxon>Mikania</taxon>
    </lineage>
</organism>
<gene>
    <name evidence="1" type="ORF">E3N88_10360</name>
</gene>
<evidence type="ECO:0000313" key="2">
    <source>
        <dbReference type="Proteomes" id="UP000326396"/>
    </source>
</evidence>
<protein>
    <submittedName>
        <fullName evidence="1">Uncharacterized protein</fullName>
    </submittedName>
</protein>
<reference evidence="1 2" key="1">
    <citation type="submission" date="2019-05" db="EMBL/GenBank/DDBJ databases">
        <title>Mikania micrantha, genome provides insights into the molecular mechanism of rapid growth.</title>
        <authorList>
            <person name="Liu B."/>
        </authorList>
    </citation>
    <scope>NUCLEOTIDE SEQUENCE [LARGE SCALE GENOMIC DNA]</scope>
    <source>
        <strain evidence="1">NLD-2019</strain>
        <tissue evidence="1">Leaf</tissue>
    </source>
</reference>
<dbReference type="EMBL" id="SZYD01000005">
    <property type="protein sequence ID" value="KAD6119089.1"/>
    <property type="molecule type" value="Genomic_DNA"/>
</dbReference>
<evidence type="ECO:0000313" key="1">
    <source>
        <dbReference type="EMBL" id="KAD6119089.1"/>
    </source>
</evidence>
<dbReference type="AlphaFoldDB" id="A0A5N6PBJ3"/>